<dbReference type="AlphaFoldDB" id="A0A2T8IJH5"/>
<dbReference type="EMBL" id="CM008050">
    <property type="protein sequence ID" value="PVH37828.1"/>
    <property type="molecule type" value="Genomic_DNA"/>
</dbReference>
<name>A0A2T8IJH5_9POAL</name>
<organism evidence="1">
    <name type="scientific">Panicum hallii</name>
    <dbReference type="NCBI Taxonomy" id="206008"/>
    <lineage>
        <taxon>Eukaryota</taxon>
        <taxon>Viridiplantae</taxon>
        <taxon>Streptophyta</taxon>
        <taxon>Embryophyta</taxon>
        <taxon>Tracheophyta</taxon>
        <taxon>Spermatophyta</taxon>
        <taxon>Magnoliopsida</taxon>
        <taxon>Liliopsida</taxon>
        <taxon>Poales</taxon>
        <taxon>Poaceae</taxon>
        <taxon>PACMAD clade</taxon>
        <taxon>Panicoideae</taxon>
        <taxon>Panicodae</taxon>
        <taxon>Paniceae</taxon>
        <taxon>Panicinae</taxon>
        <taxon>Panicum</taxon>
        <taxon>Panicum sect. Panicum</taxon>
    </lineage>
</organism>
<sequence>MSRRSLESTSLSGCTCIVMEASYRFDVYRDLLWLSGRSLCCTLVSKLAAECIVFGQSAVRTSPGSMLFFLEEAFRSQPSIFRRRKKSKPHSQS</sequence>
<proteinExistence type="predicted"/>
<dbReference type="Gramene" id="PVH37828">
    <property type="protein sequence ID" value="PVH37828"/>
    <property type="gene ID" value="PAHAL_5G099800"/>
</dbReference>
<protein>
    <submittedName>
        <fullName evidence="1">Uncharacterized protein</fullName>
    </submittedName>
</protein>
<dbReference type="Proteomes" id="UP000243499">
    <property type="component" value="Chromosome 5"/>
</dbReference>
<gene>
    <name evidence="1" type="ORF">PAHAL_5G099800</name>
</gene>
<reference evidence="1" key="1">
    <citation type="submission" date="2018-04" db="EMBL/GenBank/DDBJ databases">
        <title>WGS assembly of Panicum hallii.</title>
        <authorList>
            <person name="Lovell J."/>
            <person name="Jenkins J."/>
            <person name="Lowry D."/>
            <person name="Mamidi S."/>
            <person name="Sreedasyam A."/>
            <person name="Weng X."/>
            <person name="Barry K."/>
            <person name="Bonette J."/>
            <person name="Campitelli B."/>
            <person name="Daum C."/>
            <person name="Gordon S."/>
            <person name="Gould B."/>
            <person name="Lipzen A."/>
            <person name="Macqueen A."/>
            <person name="Palacio-Mejia J."/>
            <person name="Plott C."/>
            <person name="Shakirov E."/>
            <person name="Shu S."/>
            <person name="Yoshinaga Y."/>
            <person name="Zane M."/>
            <person name="Rokhsar D."/>
            <person name="Grimwood J."/>
            <person name="Schmutz J."/>
            <person name="Juenger T."/>
        </authorList>
    </citation>
    <scope>NUCLEOTIDE SEQUENCE [LARGE SCALE GENOMIC DNA]</scope>
    <source>
        <strain evidence="1">FIL2</strain>
    </source>
</reference>
<accession>A0A2T8IJH5</accession>
<evidence type="ECO:0000313" key="1">
    <source>
        <dbReference type="EMBL" id="PVH37828.1"/>
    </source>
</evidence>